<name>A0A645HWN6_9ZZZZ</name>
<dbReference type="EMBL" id="VSSQ01101862">
    <property type="protein sequence ID" value="MPN43455.1"/>
    <property type="molecule type" value="Genomic_DNA"/>
</dbReference>
<evidence type="ECO:0000256" key="1">
    <source>
        <dbReference type="SAM" id="MobiDB-lite"/>
    </source>
</evidence>
<gene>
    <name evidence="2" type="ORF">SDC9_191015</name>
</gene>
<sequence length="106" mass="12112">MAAFRQQLSGERRVEYFRGVDAGRHEKLQLGPGIVEDFDRRRFQSLTQRRQPGGEHGEAVEGQRDIPHARRMTPIMSRRGSGPVGSSLTPITFWRYASSIRERNSS</sequence>
<feature type="region of interest" description="Disordered" evidence="1">
    <location>
        <begin position="45"/>
        <end position="89"/>
    </location>
</feature>
<protein>
    <submittedName>
        <fullName evidence="2">Uncharacterized protein</fullName>
    </submittedName>
</protein>
<dbReference type="AlphaFoldDB" id="A0A645HWN6"/>
<accession>A0A645HWN6</accession>
<organism evidence="2">
    <name type="scientific">bioreactor metagenome</name>
    <dbReference type="NCBI Taxonomy" id="1076179"/>
    <lineage>
        <taxon>unclassified sequences</taxon>
        <taxon>metagenomes</taxon>
        <taxon>ecological metagenomes</taxon>
    </lineage>
</organism>
<proteinExistence type="predicted"/>
<comment type="caution">
    <text evidence="2">The sequence shown here is derived from an EMBL/GenBank/DDBJ whole genome shotgun (WGS) entry which is preliminary data.</text>
</comment>
<evidence type="ECO:0000313" key="2">
    <source>
        <dbReference type="EMBL" id="MPN43455.1"/>
    </source>
</evidence>
<feature type="compositionally biased region" description="Basic and acidic residues" evidence="1">
    <location>
        <begin position="52"/>
        <end position="68"/>
    </location>
</feature>
<reference evidence="2" key="1">
    <citation type="submission" date="2019-08" db="EMBL/GenBank/DDBJ databases">
        <authorList>
            <person name="Kucharzyk K."/>
            <person name="Murdoch R.W."/>
            <person name="Higgins S."/>
            <person name="Loffler F."/>
        </authorList>
    </citation>
    <scope>NUCLEOTIDE SEQUENCE</scope>
</reference>